<proteinExistence type="predicted"/>
<name>A0A9P5MU11_9AGAM</name>
<keyword evidence="2" id="KW-1185">Reference proteome</keyword>
<reference evidence="1" key="2">
    <citation type="journal article" date="2020" name="Nat. Commun.">
        <title>Large-scale genome sequencing of mycorrhizal fungi provides insights into the early evolution of symbiotic traits.</title>
        <authorList>
            <person name="Miyauchi S."/>
            <person name="Kiss E."/>
            <person name="Kuo A."/>
            <person name="Drula E."/>
            <person name="Kohler A."/>
            <person name="Sanchez-Garcia M."/>
            <person name="Morin E."/>
            <person name="Andreopoulos B."/>
            <person name="Barry K.W."/>
            <person name="Bonito G."/>
            <person name="Buee M."/>
            <person name="Carver A."/>
            <person name="Chen C."/>
            <person name="Cichocki N."/>
            <person name="Clum A."/>
            <person name="Culley D."/>
            <person name="Crous P.W."/>
            <person name="Fauchery L."/>
            <person name="Girlanda M."/>
            <person name="Hayes R.D."/>
            <person name="Keri Z."/>
            <person name="LaButti K."/>
            <person name="Lipzen A."/>
            <person name="Lombard V."/>
            <person name="Magnuson J."/>
            <person name="Maillard F."/>
            <person name="Murat C."/>
            <person name="Nolan M."/>
            <person name="Ohm R.A."/>
            <person name="Pangilinan J."/>
            <person name="Pereira M.F."/>
            <person name="Perotto S."/>
            <person name="Peter M."/>
            <person name="Pfister S."/>
            <person name="Riley R."/>
            <person name="Sitrit Y."/>
            <person name="Stielow J.B."/>
            <person name="Szollosi G."/>
            <person name="Zifcakova L."/>
            <person name="Stursova M."/>
            <person name="Spatafora J.W."/>
            <person name="Tedersoo L."/>
            <person name="Vaario L.M."/>
            <person name="Yamada A."/>
            <person name="Yan M."/>
            <person name="Wang P."/>
            <person name="Xu J."/>
            <person name="Bruns T."/>
            <person name="Baldrian P."/>
            <person name="Vilgalys R."/>
            <person name="Dunand C."/>
            <person name="Henrissat B."/>
            <person name="Grigoriev I.V."/>
            <person name="Hibbett D."/>
            <person name="Nagy L.G."/>
            <person name="Martin F.M."/>
        </authorList>
    </citation>
    <scope>NUCLEOTIDE SEQUENCE</scope>
    <source>
        <strain evidence="1">Prilba</strain>
    </source>
</reference>
<sequence length="106" mass="11626">MADKLRGPIPRVHLATVFDRGFDGFKGYSITNHTDHNAFLQKPTSEFEQIDGGSTSSVQKASGSYILRTNNKVTAPIYFTVIINKDGSVNVLPGATKGEFNVNFNF</sequence>
<organism evidence="1 2">
    <name type="scientific">Russula ochroleuca</name>
    <dbReference type="NCBI Taxonomy" id="152965"/>
    <lineage>
        <taxon>Eukaryota</taxon>
        <taxon>Fungi</taxon>
        <taxon>Dikarya</taxon>
        <taxon>Basidiomycota</taxon>
        <taxon>Agaricomycotina</taxon>
        <taxon>Agaricomycetes</taxon>
        <taxon>Russulales</taxon>
        <taxon>Russulaceae</taxon>
        <taxon>Russula</taxon>
    </lineage>
</organism>
<accession>A0A9P5MU11</accession>
<protein>
    <submittedName>
        <fullName evidence="1">Uncharacterized protein</fullName>
    </submittedName>
</protein>
<reference evidence="1" key="1">
    <citation type="submission" date="2019-10" db="EMBL/GenBank/DDBJ databases">
        <authorList>
            <consortium name="DOE Joint Genome Institute"/>
            <person name="Kuo A."/>
            <person name="Miyauchi S."/>
            <person name="Kiss E."/>
            <person name="Drula E."/>
            <person name="Kohler A."/>
            <person name="Sanchez-Garcia M."/>
            <person name="Andreopoulos B."/>
            <person name="Barry K.W."/>
            <person name="Bonito G."/>
            <person name="Buee M."/>
            <person name="Carver A."/>
            <person name="Chen C."/>
            <person name="Cichocki N."/>
            <person name="Clum A."/>
            <person name="Culley D."/>
            <person name="Crous P.W."/>
            <person name="Fauchery L."/>
            <person name="Girlanda M."/>
            <person name="Hayes R."/>
            <person name="Keri Z."/>
            <person name="LaButti K."/>
            <person name="Lipzen A."/>
            <person name="Lombard V."/>
            <person name="Magnuson J."/>
            <person name="Maillard F."/>
            <person name="Morin E."/>
            <person name="Murat C."/>
            <person name="Nolan M."/>
            <person name="Ohm R."/>
            <person name="Pangilinan J."/>
            <person name="Pereira M."/>
            <person name="Perotto S."/>
            <person name="Peter M."/>
            <person name="Riley R."/>
            <person name="Sitrit Y."/>
            <person name="Stielow B."/>
            <person name="Szollosi G."/>
            <person name="Zifcakova L."/>
            <person name="Stursova M."/>
            <person name="Spatafora J.W."/>
            <person name="Tedersoo L."/>
            <person name="Vaario L.-M."/>
            <person name="Yamada A."/>
            <person name="Yan M."/>
            <person name="Wang P."/>
            <person name="Xu J."/>
            <person name="Bruns T."/>
            <person name="Baldrian P."/>
            <person name="Vilgalys R."/>
            <person name="Henrissat B."/>
            <person name="Grigoriev I.V."/>
            <person name="Hibbett D."/>
            <person name="Nagy L.G."/>
            <person name="Martin F.M."/>
        </authorList>
    </citation>
    <scope>NUCLEOTIDE SEQUENCE</scope>
    <source>
        <strain evidence="1">Prilba</strain>
    </source>
</reference>
<gene>
    <name evidence="1" type="ORF">DFH94DRAFT_693916</name>
</gene>
<evidence type="ECO:0000313" key="1">
    <source>
        <dbReference type="EMBL" id="KAF8478541.1"/>
    </source>
</evidence>
<dbReference type="OrthoDB" id="3018047at2759"/>
<evidence type="ECO:0000313" key="2">
    <source>
        <dbReference type="Proteomes" id="UP000759537"/>
    </source>
</evidence>
<comment type="caution">
    <text evidence="1">The sequence shown here is derived from an EMBL/GenBank/DDBJ whole genome shotgun (WGS) entry which is preliminary data.</text>
</comment>
<dbReference type="Proteomes" id="UP000759537">
    <property type="component" value="Unassembled WGS sequence"/>
</dbReference>
<dbReference type="EMBL" id="WHVB01000011">
    <property type="protein sequence ID" value="KAF8478541.1"/>
    <property type="molecule type" value="Genomic_DNA"/>
</dbReference>
<dbReference type="AlphaFoldDB" id="A0A9P5MU11"/>